<accession>A0A9P4DJN9</accession>
<reference evidence="1" key="1">
    <citation type="journal article" date="2018" name="Genome Biol.">
        <title>SKESA: strategic k-mer extension for scrupulous assemblies.</title>
        <authorList>
            <person name="Souvorov A."/>
            <person name="Agarwala R."/>
            <person name="Lipman D.J."/>
        </authorList>
    </citation>
    <scope>NUCLEOTIDE SEQUENCE</scope>
    <source>
        <strain evidence="1">91871</strain>
    </source>
</reference>
<proteinExistence type="predicted"/>
<protein>
    <submittedName>
        <fullName evidence="1">Uncharacterized protein</fullName>
    </submittedName>
</protein>
<dbReference type="EMBL" id="DAESCB010000028">
    <property type="protein sequence ID" value="HBH7044733.1"/>
    <property type="molecule type" value="Genomic_DNA"/>
</dbReference>
<name>A0A9P4DJN9_CITFR</name>
<dbReference type="AlphaFoldDB" id="A0A9P4DJN9"/>
<evidence type="ECO:0000313" key="2">
    <source>
        <dbReference type="Proteomes" id="UP000885148"/>
    </source>
</evidence>
<gene>
    <name evidence="1" type="ORF">KV121_004879</name>
</gene>
<reference evidence="1" key="2">
    <citation type="submission" date="2021-07" db="EMBL/GenBank/DDBJ databases">
        <authorList>
            <consortium name="NCBI Pathogen Detection Project"/>
        </authorList>
    </citation>
    <scope>NUCLEOTIDE SEQUENCE</scope>
    <source>
        <strain evidence="1">91871</strain>
    </source>
</reference>
<organism evidence="1 2">
    <name type="scientific">Citrobacter freundii</name>
    <dbReference type="NCBI Taxonomy" id="546"/>
    <lineage>
        <taxon>Bacteria</taxon>
        <taxon>Pseudomonadati</taxon>
        <taxon>Pseudomonadota</taxon>
        <taxon>Gammaproteobacteria</taxon>
        <taxon>Enterobacterales</taxon>
        <taxon>Enterobacteriaceae</taxon>
        <taxon>Citrobacter</taxon>
        <taxon>Citrobacter freundii complex</taxon>
    </lineage>
</organism>
<sequence>MKVVANMLVVIHGKGVYTVLHKEIDTPLVPVAGMEYEDSTFNNPVKIISVTCNFDDHYYYVTLPMNEFHNDDAAKAFVDMTELHGWTKP</sequence>
<dbReference type="Proteomes" id="UP000885148">
    <property type="component" value="Unassembled WGS sequence"/>
</dbReference>
<evidence type="ECO:0000313" key="1">
    <source>
        <dbReference type="EMBL" id="HBH7044733.1"/>
    </source>
</evidence>
<comment type="caution">
    <text evidence="1">The sequence shown here is derived from an EMBL/GenBank/DDBJ whole genome shotgun (WGS) entry which is preliminary data.</text>
</comment>